<dbReference type="SUPFAM" id="SSF53850">
    <property type="entry name" value="Periplasmic binding protein-like II"/>
    <property type="match status" value="1"/>
</dbReference>
<evidence type="ECO:0000256" key="3">
    <source>
        <dbReference type="ARBA" id="ARBA00011529"/>
    </source>
</evidence>
<evidence type="ECO:0000256" key="2">
    <source>
        <dbReference type="ARBA" id="ARBA00008725"/>
    </source>
</evidence>
<feature type="signal peptide" evidence="8">
    <location>
        <begin position="1"/>
        <end position="24"/>
    </location>
</feature>
<keyword evidence="11" id="KW-1185">Reference proteome</keyword>
<gene>
    <name evidence="10" type="primary">pstS</name>
    <name evidence="10" type="ORF">ACFSNB_06770</name>
</gene>
<accession>A0ABW5CBX1</accession>
<evidence type="ECO:0000256" key="5">
    <source>
        <dbReference type="ARBA" id="ARBA00022448"/>
    </source>
</evidence>
<dbReference type="PROSITE" id="PS51257">
    <property type="entry name" value="PROKAR_LIPOPROTEIN"/>
    <property type="match status" value="1"/>
</dbReference>
<feature type="domain" description="PBP" evidence="9">
    <location>
        <begin position="25"/>
        <end position="305"/>
    </location>
</feature>
<dbReference type="InterPro" id="IPR050962">
    <property type="entry name" value="Phosphate-bind_PstS"/>
</dbReference>
<evidence type="ECO:0000259" key="9">
    <source>
        <dbReference type="Pfam" id="PF12849"/>
    </source>
</evidence>
<name>A0ABW5CBX1_9PROT</name>
<feature type="chain" id="PRO_5046715590" description="Phosphate-binding protein PstS" evidence="8">
    <location>
        <begin position="25"/>
        <end position="338"/>
    </location>
</feature>
<dbReference type="CDD" id="cd13565">
    <property type="entry name" value="PBP2_PstS"/>
    <property type="match status" value="1"/>
</dbReference>
<dbReference type="InterPro" id="IPR005673">
    <property type="entry name" value="ABC_phos-bd_PstS"/>
</dbReference>
<dbReference type="RefSeq" id="WP_377315279.1">
    <property type="nucleotide sequence ID" value="NZ_JBHUIY010000010.1"/>
</dbReference>
<protein>
    <recommendedName>
        <fullName evidence="4 7">Phosphate-binding protein PstS</fullName>
    </recommendedName>
</protein>
<evidence type="ECO:0000256" key="8">
    <source>
        <dbReference type="SAM" id="SignalP"/>
    </source>
</evidence>
<dbReference type="EMBL" id="JBHUIY010000010">
    <property type="protein sequence ID" value="MFD2233503.1"/>
    <property type="molecule type" value="Genomic_DNA"/>
</dbReference>
<dbReference type="PANTHER" id="PTHR42996:SF1">
    <property type="entry name" value="PHOSPHATE-BINDING PROTEIN PSTS"/>
    <property type="match status" value="1"/>
</dbReference>
<dbReference type="NCBIfam" id="TIGR00975">
    <property type="entry name" value="3a0107s03"/>
    <property type="match status" value="1"/>
</dbReference>
<keyword evidence="8" id="KW-0732">Signal</keyword>
<dbReference type="PANTHER" id="PTHR42996">
    <property type="entry name" value="PHOSPHATE-BINDING PROTEIN PSTS"/>
    <property type="match status" value="1"/>
</dbReference>
<evidence type="ECO:0000313" key="11">
    <source>
        <dbReference type="Proteomes" id="UP001597296"/>
    </source>
</evidence>
<evidence type="ECO:0000256" key="1">
    <source>
        <dbReference type="ARBA" id="ARBA00002841"/>
    </source>
</evidence>
<dbReference type="Pfam" id="PF12849">
    <property type="entry name" value="PBP_like_2"/>
    <property type="match status" value="1"/>
</dbReference>
<sequence>MRWFPLPGLGLLALACALAAPARAETLALTGAGASFPAPLYLRLAEDFQAHHPGVTVSYASVGSGEGLARFLADAVDFGASDQPPSPPEAARAGHGLVLVPATAGMVVVAYNLPGLQGDLRLPADATAGIFAGRIRFWDDPALVAANPGLKLPHRSIAVVVRQEASGTTAAFTRALAAASPLWREARLGTGKTIAWPGAVMKARGNEAVSARLRISDWSIGYVEYGFAERLGLPMAALQNAAGAFVRPSRAAGTAALAGGADPIAPLDAPTGAQAYPIVTYSWLLLRAGYDDPTRAAALRAFVAFGLGEGQTTAAALGYIPLPPTVTQAARASLDRVR</sequence>
<evidence type="ECO:0000256" key="6">
    <source>
        <dbReference type="ARBA" id="ARBA00022592"/>
    </source>
</evidence>
<comment type="subunit">
    <text evidence="3 7">The complex is composed of two ATP-binding proteins (PstB), two transmembrane proteins (PstC and PstA) and a solute-binding protein (PstS).</text>
</comment>
<dbReference type="PIRSF" id="PIRSF002756">
    <property type="entry name" value="PstS"/>
    <property type="match status" value="1"/>
</dbReference>
<proteinExistence type="inferred from homology"/>
<evidence type="ECO:0000256" key="7">
    <source>
        <dbReference type="PIRNR" id="PIRNR002756"/>
    </source>
</evidence>
<comment type="caution">
    <text evidence="10">The sequence shown here is derived from an EMBL/GenBank/DDBJ whole genome shotgun (WGS) entry which is preliminary data.</text>
</comment>
<dbReference type="Proteomes" id="UP001597296">
    <property type="component" value="Unassembled WGS sequence"/>
</dbReference>
<comment type="similarity">
    <text evidence="2 7">Belongs to the PstS family.</text>
</comment>
<keyword evidence="6 7" id="KW-0592">Phosphate transport</keyword>
<organism evidence="10 11">
    <name type="scientific">Phaeospirillum tilakii</name>
    <dbReference type="NCBI Taxonomy" id="741673"/>
    <lineage>
        <taxon>Bacteria</taxon>
        <taxon>Pseudomonadati</taxon>
        <taxon>Pseudomonadota</taxon>
        <taxon>Alphaproteobacteria</taxon>
        <taxon>Rhodospirillales</taxon>
        <taxon>Rhodospirillaceae</taxon>
        <taxon>Phaeospirillum</taxon>
    </lineage>
</organism>
<dbReference type="Gene3D" id="3.40.190.10">
    <property type="entry name" value="Periplasmic binding protein-like II"/>
    <property type="match status" value="2"/>
</dbReference>
<reference evidence="11" key="1">
    <citation type="journal article" date="2019" name="Int. J. Syst. Evol. Microbiol.">
        <title>The Global Catalogue of Microorganisms (GCM) 10K type strain sequencing project: providing services to taxonomists for standard genome sequencing and annotation.</title>
        <authorList>
            <consortium name="The Broad Institute Genomics Platform"/>
            <consortium name="The Broad Institute Genome Sequencing Center for Infectious Disease"/>
            <person name="Wu L."/>
            <person name="Ma J."/>
        </authorList>
    </citation>
    <scope>NUCLEOTIDE SEQUENCE [LARGE SCALE GENOMIC DNA]</scope>
    <source>
        <strain evidence="11">KCTC 15012</strain>
    </source>
</reference>
<comment type="function">
    <text evidence="1 7">Part of the ABC transporter complex PstSACB involved in phosphate import.</text>
</comment>
<keyword evidence="5 7" id="KW-0813">Transport</keyword>
<evidence type="ECO:0000313" key="10">
    <source>
        <dbReference type="EMBL" id="MFD2233503.1"/>
    </source>
</evidence>
<evidence type="ECO:0000256" key="4">
    <source>
        <dbReference type="ARBA" id="ARBA00021889"/>
    </source>
</evidence>
<dbReference type="InterPro" id="IPR024370">
    <property type="entry name" value="PBP_domain"/>
</dbReference>